<organism evidence="2 3">
    <name type="scientific">Didymella exigua CBS 183.55</name>
    <dbReference type="NCBI Taxonomy" id="1150837"/>
    <lineage>
        <taxon>Eukaryota</taxon>
        <taxon>Fungi</taxon>
        <taxon>Dikarya</taxon>
        <taxon>Ascomycota</taxon>
        <taxon>Pezizomycotina</taxon>
        <taxon>Dothideomycetes</taxon>
        <taxon>Pleosporomycetidae</taxon>
        <taxon>Pleosporales</taxon>
        <taxon>Pleosporineae</taxon>
        <taxon>Didymellaceae</taxon>
        <taxon>Didymella</taxon>
    </lineage>
</organism>
<keyword evidence="3" id="KW-1185">Reference proteome</keyword>
<dbReference type="EMBL" id="ML978958">
    <property type="protein sequence ID" value="KAF1932691.1"/>
    <property type="molecule type" value="Genomic_DNA"/>
</dbReference>
<dbReference type="Proteomes" id="UP000800082">
    <property type="component" value="Unassembled WGS sequence"/>
</dbReference>
<feature type="region of interest" description="Disordered" evidence="1">
    <location>
        <begin position="304"/>
        <end position="329"/>
    </location>
</feature>
<evidence type="ECO:0000256" key="1">
    <source>
        <dbReference type="SAM" id="MobiDB-lite"/>
    </source>
</evidence>
<dbReference type="AlphaFoldDB" id="A0A6A5RW27"/>
<gene>
    <name evidence="2" type="ORF">M421DRAFT_89056</name>
</gene>
<evidence type="ECO:0000313" key="3">
    <source>
        <dbReference type="Proteomes" id="UP000800082"/>
    </source>
</evidence>
<dbReference type="RefSeq" id="XP_033452939.1">
    <property type="nucleotide sequence ID" value="XM_033597734.1"/>
</dbReference>
<reference evidence="2" key="1">
    <citation type="journal article" date="2020" name="Stud. Mycol.">
        <title>101 Dothideomycetes genomes: a test case for predicting lifestyles and emergence of pathogens.</title>
        <authorList>
            <person name="Haridas S."/>
            <person name="Albert R."/>
            <person name="Binder M."/>
            <person name="Bloem J."/>
            <person name="Labutti K."/>
            <person name="Salamov A."/>
            <person name="Andreopoulos B."/>
            <person name="Baker S."/>
            <person name="Barry K."/>
            <person name="Bills G."/>
            <person name="Bluhm B."/>
            <person name="Cannon C."/>
            <person name="Castanera R."/>
            <person name="Culley D."/>
            <person name="Daum C."/>
            <person name="Ezra D."/>
            <person name="Gonzalez J."/>
            <person name="Henrissat B."/>
            <person name="Kuo A."/>
            <person name="Liang C."/>
            <person name="Lipzen A."/>
            <person name="Lutzoni F."/>
            <person name="Magnuson J."/>
            <person name="Mondo S."/>
            <person name="Nolan M."/>
            <person name="Ohm R."/>
            <person name="Pangilinan J."/>
            <person name="Park H.-J."/>
            <person name="Ramirez L."/>
            <person name="Alfaro M."/>
            <person name="Sun H."/>
            <person name="Tritt A."/>
            <person name="Yoshinaga Y."/>
            <person name="Zwiers L.-H."/>
            <person name="Turgeon B."/>
            <person name="Goodwin S."/>
            <person name="Spatafora J."/>
            <person name="Crous P."/>
            <person name="Grigoriev I."/>
        </authorList>
    </citation>
    <scope>NUCLEOTIDE SEQUENCE</scope>
    <source>
        <strain evidence="2">CBS 183.55</strain>
    </source>
</reference>
<proteinExistence type="predicted"/>
<sequence length="329" mass="36988">MIPIITMMTMMTMVHCRWRHTWTGQVFLGVGLKQPRAAQMLDFSGDDESGHPWMQRSFGEEGEAVWRWNLRRCVSRIASVAGWTKGKRLGSRPVEARERRLGSESVFTASDCEQRVQTGESEQGIAPGLGIVSDSEPWRHARDHLQQQHLAPLDNGRPRRWTMAGRAACGITNHCEKGGDAASQIHILQTNPISLLQRLLRRTYSWPKSVVAVSRPGREGTYLSRCGRQRHMAGKVFVGGLLLVGGWVRERVDAIGERRDAAFRGVFRITSLRERGVALVVNSAHAKRVELQGMLCAREVRTRKSRRASQDAQVLCPSPAHPHKRPIRS</sequence>
<dbReference type="GeneID" id="54355401"/>
<protein>
    <submittedName>
        <fullName evidence="2">Uncharacterized protein</fullName>
    </submittedName>
</protein>
<evidence type="ECO:0000313" key="2">
    <source>
        <dbReference type="EMBL" id="KAF1932691.1"/>
    </source>
</evidence>
<accession>A0A6A5RW27</accession>
<name>A0A6A5RW27_9PLEO</name>